<reference evidence="1 2" key="1">
    <citation type="submission" date="2017-05" db="EMBL/GenBank/DDBJ databases">
        <authorList>
            <person name="Varghese N."/>
            <person name="Submissions S."/>
        </authorList>
    </citation>
    <scope>NUCLEOTIDE SEQUENCE [LARGE SCALE GENOMIC DNA]</scope>
    <source>
        <strain evidence="1 2">DSM 28214</strain>
    </source>
</reference>
<evidence type="ECO:0000313" key="2">
    <source>
        <dbReference type="Proteomes" id="UP001157960"/>
    </source>
</evidence>
<dbReference type="Proteomes" id="UP001157960">
    <property type="component" value="Unassembled WGS sequence"/>
</dbReference>
<proteinExistence type="predicted"/>
<sequence>MLLFDVIKNVVKISLKRDLLYNQLKFYTQNGMFIFVLHKSVKHEIFY</sequence>
<protein>
    <submittedName>
        <fullName evidence="1">Uncharacterized protein</fullName>
    </submittedName>
</protein>
<name>A0ABY1NI54_9FLAO</name>
<dbReference type="EMBL" id="FXTZ01000002">
    <property type="protein sequence ID" value="SMP10394.1"/>
    <property type="molecule type" value="Genomic_DNA"/>
</dbReference>
<accession>A0ABY1NI54</accession>
<gene>
    <name evidence="1" type="ORF">SAMN06264346_102196</name>
</gene>
<comment type="caution">
    <text evidence="1">The sequence shown here is derived from an EMBL/GenBank/DDBJ whole genome shotgun (WGS) entry which is preliminary data.</text>
</comment>
<evidence type="ECO:0000313" key="1">
    <source>
        <dbReference type="EMBL" id="SMP10394.1"/>
    </source>
</evidence>
<keyword evidence="2" id="KW-1185">Reference proteome</keyword>
<organism evidence="1 2">
    <name type="scientific">Chryseobacterium profundimaris</name>
    <dbReference type="NCBI Taxonomy" id="1387275"/>
    <lineage>
        <taxon>Bacteria</taxon>
        <taxon>Pseudomonadati</taxon>
        <taxon>Bacteroidota</taxon>
        <taxon>Flavobacteriia</taxon>
        <taxon>Flavobacteriales</taxon>
        <taxon>Weeksellaceae</taxon>
        <taxon>Chryseobacterium group</taxon>
        <taxon>Chryseobacterium</taxon>
    </lineage>
</organism>